<reference evidence="9" key="1">
    <citation type="submission" date="2016-11" db="EMBL/GenBank/DDBJ databases">
        <authorList>
            <person name="Varghese N."/>
            <person name="Submissions S."/>
        </authorList>
    </citation>
    <scope>NUCLEOTIDE SEQUENCE [LARGE SCALE GENOMIC DNA]</scope>
    <source>
        <strain evidence="9">DSM 17539</strain>
    </source>
</reference>
<dbReference type="GO" id="GO:0006516">
    <property type="term" value="P:glycoprotein catabolic process"/>
    <property type="evidence" value="ECO:0007669"/>
    <property type="project" value="TreeGrafter"/>
</dbReference>
<dbReference type="InterPro" id="IPR014718">
    <property type="entry name" value="GH-type_carb-bd"/>
</dbReference>
<keyword evidence="9" id="KW-1185">Reference proteome</keyword>
<proteinExistence type="predicted"/>
<dbReference type="AlphaFoldDB" id="A0A1M4SUD8"/>
<name>A0A1M4SUD8_9FLAO</name>
<evidence type="ECO:0000259" key="5">
    <source>
        <dbReference type="Pfam" id="PF07971"/>
    </source>
</evidence>
<dbReference type="Gene3D" id="2.70.98.10">
    <property type="match status" value="1"/>
</dbReference>
<evidence type="ECO:0000259" key="6">
    <source>
        <dbReference type="Pfam" id="PF14683"/>
    </source>
</evidence>
<feature type="signal peptide" evidence="4">
    <location>
        <begin position="1"/>
        <end position="24"/>
    </location>
</feature>
<evidence type="ECO:0000256" key="4">
    <source>
        <dbReference type="SAM" id="SignalP"/>
    </source>
</evidence>
<dbReference type="InterPro" id="IPR008979">
    <property type="entry name" value="Galactose-bd-like_sf"/>
</dbReference>
<dbReference type="FunFam" id="3.30.2080.10:FF:000001">
    <property type="entry name" value="Alpha-1,2-mannosidase subfamily"/>
    <property type="match status" value="1"/>
</dbReference>
<keyword evidence="4" id="KW-0732">Signal</keyword>
<dbReference type="Pfam" id="PF17678">
    <property type="entry name" value="Glyco_hydro_92N"/>
    <property type="match status" value="1"/>
</dbReference>
<gene>
    <name evidence="8" type="ORF">SAMN03080594_10126</name>
</gene>
<keyword evidence="3" id="KW-0106">Calcium</keyword>
<dbReference type="Pfam" id="PF07971">
    <property type="entry name" value="Glyco_hydro_92"/>
    <property type="match status" value="1"/>
</dbReference>
<protein>
    <submittedName>
        <fullName evidence="8">Alpha-1,2-mannosidase, putative</fullName>
    </submittedName>
</protein>
<dbReference type="GO" id="GO:0030246">
    <property type="term" value="F:carbohydrate binding"/>
    <property type="evidence" value="ECO:0007669"/>
    <property type="project" value="InterPro"/>
</dbReference>
<dbReference type="InterPro" id="IPR029411">
    <property type="entry name" value="RG-lyase_III"/>
</dbReference>
<dbReference type="InterPro" id="IPR005887">
    <property type="entry name" value="GH92_a_mannosidase_put"/>
</dbReference>
<feature type="chain" id="PRO_5009907392" evidence="4">
    <location>
        <begin position="25"/>
        <end position="1059"/>
    </location>
</feature>
<dbReference type="GO" id="GO:0005829">
    <property type="term" value="C:cytosol"/>
    <property type="evidence" value="ECO:0007669"/>
    <property type="project" value="TreeGrafter"/>
</dbReference>
<dbReference type="GO" id="GO:0005975">
    <property type="term" value="P:carbohydrate metabolic process"/>
    <property type="evidence" value="ECO:0007669"/>
    <property type="project" value="InterPro"/>
</dbReference>
<evidence type="ECO:0000313" key="9">
    <source>
        <dbReference type="Proteomes" id="UP000184406"/>
    </source>
</evidence>
<dbReference type="SUPFAM" id="SSF48208">
    <property type="entry name" value="Six-hairpin glycosidases"/>
    <property type="match status" value="1"/>
</dbReference>
<evidence type="ECO:0000256" key="3">
    <source>
        <dbReference type="ARBA" id="ARBA00022837"/>
    </source>
</evidence>
<evidence type="ECO:0000313" key="8">
    <source>
        <dbReference type="EMBL" id="SHE35607.1"/>
    </source>
</evidence>
<feature type="domain" description="Rhamnogalacturonan lyase" evidence="6">
    <location>
        <begin position="32"/>
        <end position="200"/>
    </location>
</feature>
<dbReference type="InterPro" id="IPR008928">
    <property type="entry name" value="6-hairpin_glycosidase_sf"/>
</dbReference>
<feature type="domain" description="Glycosyl hydrolase family 92" evidence="5">
    <location>
        <begin position="568"/>
        <end position="1049"/>
    </location>
</feature>
<dbReference type="Proteomes" id="UP000184406">
    <property type="component" value="Unassembled WGS sequence"/>
</dbReference>
<dbReference type="InterPro" id="IPR050883">
    <property type="entry name" value="PNGase"/>
</dbReference>
<dbReference type="InterPro" id="IPR012939">
    <property type="entry name" value="Glyco_hydro_92"/>
</dbReference>
<accession>A0A1M4SUD8</accession>
<dbReference type="Pfam" id="PF14683">
    <property type="entry name" value="CBM-like"/>
    <property type="match status" value="1"/>
</dbReference>
<comment type="cofactor">
    <cofactor evidence="1">
        <name>Ca(2+)</name>
        <dbReference type="ChEBI" id="CHEBI:29108"/>
    </cofactor>
</comment>
<dbReference type="PANTHER" id="PTHR12143:SF39">
    <property type="entry name" value="SECRETED PROTEIN"/>
    <property type="match status" value="1"/>
</dbReference>
<feature type="domain" description="Glycosyl hydrolase family 92 N-terminal" evidence="7">
    <location>
        <begin position="311"/>
        <end position="562"/>
    </location>
</feature>
<dbReference type="OrthoDB" id="9804511at2"/>
<sequence length="1059" mass="120836">MKILCRYFMVDICLMLIICSSVNAQEISQKVIWGIGQADDSYTEFALAPNRYKEFASEGFGGANRYYVIGKSNPGQDWPYVLPGPKEGLAGYGYWAGRALHQLPIFFELEKTTDKGTSELIVNFLEVSAKNAPLFRVYINGKVYEQQLRPGKSGELPEKLDPNIQNITFVFPSKNLKKGVNEIIFQNMTGGWCVFDEVKLVGPDELVMSKIGNTVLKSVAFANFEMREGNKNFQPLLVDILQQENNSEIKVLVDDQEIVKNIEVGHSVLEFNIPAVSSKTISEVKIYIDGDIKFKEHLERAPKDPIVLSQYVDQFMGTSGSRWMITPGPRNPMPMVQLGPNNQGTVWKAGYEYQIESITGFNHTQEWTMAGFLMLPTVGAWQTKPGPEYSPDLGYRSRIDKTTEKAKIGQYSVDLTDYGVHVDLTATTRAAFQRYVFPMSDVSRVLLDAYPDAEYGYQNLETEITWIDDRRIEGFVHHICDKTGYVMTQDYKLYFALEFNKPFESMGGWTDKSKALEEMNHGLTYESVQNNTKKIKGSGSVGAFINFKTTANDTILVRSSISLVSTENAWLNLEKEISEPFGWNFEKVVENQKDIWDQYLGRIEIETDDYLQKVKFYTNFYRALSGRMAWGDINGQWIDMNEEVQVFDDPDQRLCSGEFWNTFWNVQQLNQLIAPEFSSMQVKSLLAFYDKGGWLSKGIFAGEYSSVMVAEHGIPWIVGAWNSGIRDFDFEKAYVAMRHVQTTLPLNTYPGGGRVGNESLEPYIKYGYVPLNTKLYQSYVSNTLEYAFDDWCLAQAAKKLKKDKDYELFMKRSGNWRNIFDSKTGFMRPKNADGTWHEPFDPYHTPGFVEGNAWQFSWFVPHNLTGLVDAIGKKRFVARLDSAMHQSQKVNFNALGDNFSKYPINHGNQPNMQSCYLFNYAGVPWLTQKWAREIQEKYYGIGPRDAYPGDEDQGQMSAWYVMSTLGLFQMDGGAAAYPQYELGSPRFEKITIHLSDTYYGGNTFVIKAKNASRDNKYINSAKLNGKKWDSWKIPQKEIIKGGELILEMKNVPNKNLFNK</sequence>
<evidence type="ECO:0000256" key="2">
    <source>
        <dbReference type="ARBA" id="ARBA00011245"/>
    </source>
</evidence>
<dbReference type="EMBL" id="FQUX01000001">
    <property type="protein sequence ID" value="SHE35607.1"/>
    <property type="molecule type" value="Genomic_DNA"/>
</dbReference>
<dbReference type="NCBIfam" id="TIGR01180">
    <property type="entry name" value="aman2_put"/>
    <property type="match status" value="1"/>
</dbReference>
<dbReference type="InterPro" id="IPR041371">
    <property type="entry name" value="GH92_N"/>
</dbReference>
<dbReference type="Gene3D" id="1.20.1050.60">
    <property type="entry name" value="alpha-1,2-mannosidase"/>
    <property type="match status" value="1"/>
</dbReference>
<organism evidence="8 9">
    <name type="scientific">Arenibacter palladensis</name>
    <dbReference type="NCBI Taxonomy" id="237373"/>
    <lineage>
        <taxon>Bacteria</taxon>
        <taxon>Pseudomonadati</taxon>
        <taxon>Bacteroidota</taxon>
        <taxon>Flavobacteriia</taxon>
        <taxon>Flavobacteriales</taxon>
        <taxon>Flavobacteriaceae</taxon>
        <taxon>Arenibacter</taxon>
    </lineage>
</organism>
<comment type="subunit">
    <text evidence="2">Monomer.</text>
</comment>
<evidence type="ECO:0000259" key="7">
    <source>
        <dbReference type="Pfam" id="PF17678"/>
    </source>
</evidence>
<dbReference type="GO" id="GO:0000224">
    <property type="term" value="F:peptide-N4-(N-acetyl-beta-glucosaminyl)asparagine amidase activity"/>
    <property type="evidence" value="ECO:0007669"/>
    <property type="project" value="TreeGrafter"/>
</dbReference>
<evidence type="ECO:0000256" key="1">
    <source>
        <dbReference type="ARBA" id="ARBA00001913"/>
    </source>
</evidence>
<dbReference type="SUPFAM" id="SSF49785">
    <property type="entry name" value="Galactose-binding domain-like"/>
    <property type="match status" value="1"/>
</dbReference>
<dbReference type="Gene3D" id="3.30.2080.10">
    <property type="entry name" value="GH92 mannosidase domain"/>
    <property type="match status" value="1"/>
</dbReference>
<dbReference type="PANTHER" id="PTHR12143">
    <property type="entry name" value="PEPTIDE N-GLYCANASE PNGASE -RELATED"/>
    <property type="match status" value="1"/>
</dbReference>
<dbReference type="Gene3D" id="1.20.1610.10">
    <property type="entry name" value="alpha-1,2-mannosidases domains"/>
    <property type="match status" value="1"/>
</dbReference>